<dbReference type="CDD" id="cd01014">
    <property type="entry name" value="nicotinamidase_related"/>
    <property type="match status" value="1"/>
</dbReference>
<dbReference type="FunFam" id="2.40.50.140:FF:000007">
    <property type="entry name" value="40S ribosomal protein S23"/>
    <property type="match status" value="1"/>
</dbReference>
<accession>S2JP75</accession>
<dbReference type="PANTHER" id="PTHR11652">
    <property type="entry name" value="30S RIBOSOMAL PROTEIN S12 FAMILY MEMBER"/>
    <property type="match status" value="1"/>
</dbReference>
<dbReference type="eggNOG" id="KOG1749">
    <property type="taxonomic scope" value="Eukaryota"/>
</dbReference>
<proteinExistence type="inferred from homology"/>
<evidence type="ECO:0000256" key="4">
    <source>
        <dbReference type="ARBA" id="ARBA00023274"/>
    </source>
</evidence>
<dbReference type="InParanoid" id="S2JP75"/>
<dbReference type="SUPFAM" id="SSF50249">
    <property type="entry name" value="Nucleic acid-binding proteins"/>
    <property type="match status" value="1"/>
</dbReference>
<comment type="similarity">
    <text evidence="1">Belongs to the universal ribosomal protein uS12 family.</text>
</comment>
<dbReference type="Gene3D" id="3.40.50.850">
    <property type="entry name" value="Isochorismatase-like"/>
    <property type="match status" value="1"/>
</dbReference>
<sequence length="326" mass="36159">MKEALIIVDVQNDYFPGGALPTWRPEETAAEIKKILDKFRQDGKEVIHVAHHITPELEKVMPILRKGTPGAEIHETVKPLSTEKVIYKNYSDSFVATDLKEYLLSKGIDTVIVVGMMIHNCVNATAYSGTDEGFKTIVVAEAVNTFDQEIFGEVIPAETIWKSFLAGIKFAYAQVKRVDDILSKGQPRGLNAARKLRIHRRDQRWADKAYKKRAIGTAFRSSPFGGSSHAKGIVLEKIGVEAKQPNSAIRKCVRVQLIKNGKKVTAFVPNDGCLNYVDENDEVLIAGFGRKGRAIGDIPGVRFKVVKVAGVSLLALYKEKKEKPRS</sequence>
<dbReference type="AlphaFoldDB" id="S2JP75"/>
<dbReference type="GO" id="GO:0006412">
    <property type="term" value="P:translation"/>
    <property type="evidence" value="ECO:0007669"/>
    <property type="project" value="InterPro"/>
</dbReference>
<dbReference type="PROSITE" id="PS00055">
    <property type="entry name" value="RIBOSOMAL_S12"/>
    <property type="match status" value="1"/>
</dbReference>
<keyword evidence="7" id="KW-1185">Reference proteome</keyword>
<dbReference type="EMBL" id="KE123906">
    <property type="protein sequence ID" value="EPB91744.1"/>
    <property type="molecule type" value="Genomic_DNA"/>
</dbReference>
<dbReference type="GO" id="GO:0015935">
    <property type="term" value="C:small ribosomal subunit"/>
    <property type="evidence" value="ECO:0007669"/>
    <property type="project" value="InterPro"/>
</dbReference>
<dbReference type="VEuPathDB" id="FungiDB:HMPREF1544_01456"/>
<keyword evidence="4" id="KW-0687">Ribonucleoprotein</keyword>
<keyword evidence="3" id="KW-0689">Ribosomal protein</keyword>
<evidence type="ECO:0000259" key="5">
    <source>
        <dbReference type="Pfam" id="PF00857"/>
    </source>
</evidence>
<evidence type="ECO:0000313" key="6">
    <source>
        <dbReference type="EMBL" id="EPB91744.1"/>
    </source>
</evidence>
<dbReference type="InterPro" id="IPR000868">
    <property type="entry name" value="Isochorismatase-like_dom"/>
</dbReference>
<dbReference type="InterPro" id="IPR005680">
    <property type="entry name" value="Ribosomal_uS12_euk/arc"/>
</dbReference>
<comment type="similarity">
    <text evidence="2">Belongs to the isochorismatase family.</text>
</comment>
<dbReference type="STRING" id="1220926.S2JP75"/>
<name>S2JP75_MUCC1</name>
<dbReference type="NCBIfam" id="NF003254">
    <property type="entry name" value="PRK04211.1"/>
    <property type="match status" value="1"/>
</dbReference>
<dbReference type="Gene3D" id="2.40.50.140">
    <property type="entry name" value="Nucleic acid-binding proteins"/>
    <property type="match status" value="1"/>
</dbReference>
<organism evidence="6 7">
    <name type="scientific">Mucor circinelloides f. circinelloides (strain 1006PhL)</name>
    <name type="common">Mucormycosis agent</name>
    <name type="synonym">Calyptromyces circinelloides</name>
    <dbReference type="NCBI Taxonomy" id="1220926"/>
    <lineage>
        <taxon>Eukaryota</taxon>
        <taxon>Fungi</taxon>
        <taxon>Fungi incertae sedis</taxon>
        <taxon>Mucoromycota</taxon>
        <taxon>Mucoromycotina</taxon>
        <taxon>Mucoromycetes</taxon>
        <taxon>Mucorales</taxon>
        <taxon>Mucorineae</taxon>
        <taxon>Mucoraceae</taxon>
        <taxon>Mucor</taxon>
    </lineage>
</organism>
<evidence type="ECO:0000256" key="1">
    <source>
        <dbReference type="ARBA" id="ARBA00005657"/>
    </source>
</evidence>
<gene>
    <name evidence="6" type="ORF">HMPREF1544_01456</name>
</gene>
<reference evidence="7" key="1">
    <citation type="submission" date="2013-05" db="EMBL/GenBank/DDBJ databases">
        <title>The Genome sequence of Mucor circinelloides f. circinelloides 1006PhL.</title>
        <authorList>
            <consortium name="The Broad Institute Genomics Platform"/>
            <person name="Cuomo C."/>
            <person name="Earl A."/>
            <person name="Findley K."/>
            <person name="Lee S.C."/>
            <person name="Walker B."/>
            <person name="Young S."/>
            <person name="Zeng Q."/>
            <person name="Gargeya S."/>
            <person name="Fitzgerald M."/>
            <person name="Haas B."/>
            <person name="Abouelleil A."/>
            <person name="Allen A.W."/>
            <person name="Alvarado L."/>
            <person name="Arachchi H.M."/>
            <person name="Berlin A.M."/>
            <person name="Chapman S.B."/>
            <person name="Gainer-Dewar J."/>
            <person name="Goldberg J."/>
            <person name="Griggs A."/>
            <person name="Gujja S."/>
            <person name="Hansen M."/>
            <person name="Howarth C."/>
            <person name="Imamovic A."/>
            <person name="Ireland A."/>
            <person name="Larimer J."/>
            <person name="McCowan C."/>
            <person name="Murphy C."/>
            <person name="Pearson M."/>
            <person name="Poon T.W."/>
            <person name="Priest M."/>
            <person name="Roberts A."/>
            <person name="Saif S."/>
            <person name="Shea T."/>
            <person name="Sisk P."/>
            <person name="Sykes S."/>
            <person name="Wortman J."/>
            <person name="Nusbaum C."/>
            <person name="Birren B."/>
        </authorList>
    </citation>
    <scope>NUCLEOTIDE SEQUENCE [LARGE SCALE GENOMIC DNA]</scope>
    <source>
        <strain evidence="7">1006PhL</strain>
    </source>
</reference>
<dbReference type="SUPFAM" id="SSF52499">
    <property type="entry name" value="Isochorismatase-like hydrolases"/>
    <property type="match status" value="1"/>
</dbReference>
<dbReference type="NCBIfam" id="TIGR00982">
    <property type="entry name" value="uS12_E_A"/>
    <property type="match status" value="1"/>
</dbReference>
<dbReference type="GO" id="GO:0003735">
    <property type="term" value="F:structural constituent of ribosome"/>
    <property type="evidence" value="ECO:0007669"/>
    <property type="project" value="InterPro"/>
</dbReference>
<evidence type="ECO:0000313" key="7">
    <source>
        <dbReference type="Proteomes" id="UP000014254"/>
    </source>
</evidence>
<dbReference type="Proteomes" id="UP000014254">
    <property type="component" value="Unassembled WGS sequence"/>
</dbReference>
<dbReference type="Pfam" id="PF00164">
    <property type="entry name" value="Ribosom_S12_S23"/>
    <property type="match status" value="1"/>
</dbReference>
<evidence type="ECO:0000256" key="3">
    <source>
        <dbReference type="ARBA" id="ARBA00022980"/>
    </source>
</evidence>
<dbReference type="OrthoDB" id="1713912at2759"/>
<dbReference type="InterPro" id="IPR036380">
    <property type="entry name" value="Isochorismatase-like_sf"/>
</dbReference>
<dbReference type="Pfam" id="PF00857">
    <property type="entry name" value="Isochorismatase"/>
    <property type="match status" value="1"/>
</dbReference>
<feature type="domain" description="Isochorismatase-like" evidence="5">
    <location>
        <begin position="4"/>
        <end position="149"/>
    </location>
</feature>
<dbReference type="InterPro" id="IPR006032">
    <property type="entry name" value="Ribosomal_uS12"/>
</dbReference>
<dbReference type="InterPro" id="IPR012340">
    <property type="entry name" value="NA-bd_OB-fold"/>
</dbReference>
<dbReference type="CDD" id="cd03367">
    <property type="entry name" value="Ribosomal_S23"/>
    <property type="match status" value="1"/>
</dbReference>
<protein>
    <recommendedName>
        <fullName evidence="5">Isochorismatase-like domain-containing protein</fullName>
    </recommendedName>
</protein>
<evidence type="ECO:0000256" key="2">
    <source>
        <dbReference type="ARBA" id="ARBA00006336"/>
    </source>
</evidence>